<protein>
    <submittedName>
        <fullName evidence="1">Uncharacterized protein</fullName>
    </submittedName>
</protein>
<dbReference type="EMBL" id="MTPU01000036">
    <property type="protein sequence ID" value="OPH09960.1"/>
    <property type="molecule type" value="Genomic_DNA"/>
</dbReference>
<accession>A0A9Q5QXJ2</accession>
<comment type="caution">
    <text evidence="1">The sequence shown here is derived from an EMBL/GenBank/DDBJ whole genome shotgun (WGS) entry which is preliminary data.</text>
</comment>
<proteinExistence type="predicted"/>
<evidence type="ECO:0000313" key="2">
    <source>
        <dbReference type="Proteomes" id="UP000190056"/>
    </source>
</evidence>
<dbReference type="Proteomes" id="UP000190056">
    <property type="component" value="Unassembled WGS sequence"/>
</dbReference>
<name>A0A9Q5QXJ2_9CYAN</name>
<reference evidence="1 2" key="1">
    <citation type="submission" date="2017-01" db="EMBL/GenBank/DDBJ databases">
        <authorList>
            <person name="Abreu V.A."/>
            <person name="Popin R.V."/>
            <person name="Rigonato J."/>
            <person name="Andreote A.P."/>
            <person name="Schaker P.C."/>
            <person name="Hoff-Risseti C."/>
            <person name="Alvarenga D.O."/>
            <person name="Varani A.M."/>
            <person name="Fiore M.F."/>
        </authorList>
    </citation>
    <scope>NUCLEOTIDE SEQUENCE [LARGE SCALE GENOMIC DNA]</scope>
    <source>
        <strain evidence="1 2">CENA302</strain>
    </source>
</reference>
<evidence type="ECO:0000313" key="1">
    <source>
        <dbReference type="EMBL" id="OPH09960.1"/>
    </source>
</evidence>
<dbReference type="RefSeq" id="WP_009342040.1">
    <property type="nucleotide sequence ID" value="NZ_MTPU01000036.1"/>
</dbReference>
<organism evidence="1 2">
    <name type="scientific">Cylindrospermopsis raciborskii CENA302</name>
    <dbReference type="NCBI Taxonomy" id="1170768"/>
    <lineage>
        <taxon>Bacteria</taxon>
        <taxon>Bacillati</taxon>
        <taxon>Cyanobacteriota</taxon>
        <taxon>Cyanophyceae</taxon>
        <taxon>Nostocales</taxon>
        <taxon>Aphanizomenonaceae</taxon>
        <taxon>Cylindrospermopsis</taxon>
    </lineage>
</organism>
<sequence length="84" mass="10077">MLKSVLITLTQEDHQKARQVAEREKTEQYREQKYQNILVLLASKAFLNALVMIRGRFYKLTRYTNNYITKILNMVRDLTEVKVR</sequence>
<dbReference type="AlphaFoldDB" id="A0A9Q5QXJ2"/>
<gene>
    <name evidence="1" type="ORF">CENA302_09240</name>
</gene>